<evidence type="ECO:0000313" key="1">
    <source>
        <dbReference type="EMBL" id="KAG2269331.1"/>
    </source>
</evidence>
<dbReference type="AlphaFoldDB" id="A0A8X7UAS8"/>
<dbReference type="OrthoDB" id="407275at2759"/>
<proteinExistence type="predicted"/>
<dbReference type="Gene3D" id="3.40.462.20">
    <property type="match status" value="1"/>
</dbReference>
<name>A0A8X7UAS8_BRACI</name>
<dbReference type="PANTHER" id="PTHR32448">
    <property type="entry name" value="OS08G0158400 PROTEIN"/>
    <property type="match status" value="1"/>
</dbReference>
<sequence>MERGAGKTIAVVFYAQFMGRADELMAIMNQSLPELGLKREDCQEMSWLNTTLFWADYPAGTPTSILLIDRRALEISSRASQTTSRNQSPKKWNPYGGVMDRIPATATAFPHRKGNLFKIQYFTTWLDANTTEASLK</sequence>
<dbReference type="EMBL" id="JAAMPC010000013">
    <property type="protein sequence ID" value="KAG2269331.1"/>
    <property type="molecule type" value="Genomic_DNA"/>
</dbReference>
<evidence type="ECO:0000313" key="2">
    <source>
        <dbReference type="Proteomes" id="UP000886595"/>
    </source>
</evidence>
<dbReference type="Proteomes" id="UP000886595">
    <property type="component" value="Unassembled WGS sequence"/>
</dbReference>
<gene>
    <name evidence="1" type="ORF">Bca52824_063886</name>
</gene>
<accession>A0A8X7UAS8</accession>
<keyword evidence="2" id="KW-1185">Reference proteome</keyword>
<comment type="caution">
    <text evidence="1">The sequence shown here is derived from an EMBL/GenBank/DDBJ whole genome shotgun (WGS) entry which is preliminary data.</text>
</comment>
<reference evidence="1 2" key="1">
    <citation type="submission" date="2020-02" db="EMBL/GenBank/DDBJ databases">
        <authorList>
            <person name="Ma Q."/>
            <person name="Huang Y."/>
            <person name="Song X."/>
            <person name="Pei D."/>
        </authorList>
    </citation>
    <scope>NUCLEOTIDE SEQUENCE [LARGE SCALE GENOMIC DNA]</scope>
    <source>
        <strain evidence="1">Sxm20200214</strain>
        <tissue evidence="1">Leaf</tissue>
    </source>
</reference>
<protein>
    <submittedName>
        <fullName evidence="1">Uncharacterized protein</fullName>
    </submittedName>
</protein>
<organism evidence="1 2">
    <name type="scientific">Brassica carinata</name>
    <name type="common">Ethiopian mustard</name>
    <name type="synonym">Abyssinian cabbage</name>
    <dbReference type="NCBI Taxonomy" id="52824"/>
    <lineage>
        <taxon>Eukaryota</taxon>
        <taxon>Viridiplantae</taxon>
        <taxon>Streptophyta</taxon>
        <taxon>Embryophyta</taxon>
        <taxon>Tracheophyta</taxon>
        <taxon>Spermatophyta</taxon>
        <taxon>Magnoliopsida</taxon>
        <taxon>eudicotyledons</taxon>
        <taxon>Gunneridae</taxon>
        <taxon>Pentapetalae</taxon>
        <taxon>rosids</taxon>
        <taxon>malvids</taxon>
        <taxon>Brassicales</taxon>
        <taxon>Brassicaceae</taxon>
        <taxon>Brassiceae</taxon>
        <taxon>Brassica</taxon>
    </lineage>
</organism>